<evidence type="ECO:0008006" key="3">
    <source>
        <dbReference type="Google" id="ProtNLM"/>
    </source>
</evidence>
<keyword evidence="2" id="KW-1185">Reference proteome</keyword>
<dbReference type="Proteomes" id="UP000467840">
    <property type="component" value="Chromosome 1"/>
</dbReference>
<name>A0A6A6LEM7_HEVBR</name>
<evidence type="ECO:0000313" key="2">
    <source>
        <dbReference type="Proteomes" id="UP000467840"/>
    </source>
</evidence>
<gene>
    <name evidence="1" type="ORF">GH714_024055</name>
</gene>
<dbReference type="AlphaFoldDB" id="A0A6A6LEM7"/>
<comment type="caution">
    <text evidence="1">The sequence shown here is derived from an EMBL/GenBank/DDBJ whole genome shotgun (WGS) entry which is preliminary data.</text>
</comment>
<sequence>MTSLLLNLAGCQQLVGVQDLFKLEPISILDIEMANKLGLFNLEFTENIEVEMFSVMTMTSRTAPPQVLHECGICSIFLPGSELPGWYNPQLEGSSISFTVPHPMVWNKTKDLRWTYSPTFYGIPETEEIMLWLSHWKLGDQLEGGDELNVSVVMSTGYQVKKFGIHLVCEQGKEDTLLNSEEAQPNTSSWYQTFSIADVDMYRVRRDAFFLCNHDYLLHQEVSECGWDNFQRHSHLFEQ</sequence>
<dbReference type="EMBL" id="JAAGAX010000011">
    <property type="protein sequence ID" value="KAF2298543.1"/>
    <property type="molecule type" value="Genomic_DNA"/>
</dbReference>
<organism evidence="1 2">
    <name type="scientific">Hevea brasiliensis</name>
    <name type="common">Para rubber tree</name>
    <name type="synonym">Siphonia brasiliensis</name>
    <dbReference type="NCBI Taxonomy" id="3981"/>
    <lineage>
        <taxon>Eukaryota</taxon>
        <taxon>Viridiplantae</taxon>
        <taxon>Streptophyta</taxon>
        <taxon>Embryophyta</taxon>
        <taxon>Tracheophyta</taxon>
        <taxon>Spermatophyta</taxon>
        <taxon>Magnoliopsida</taxon>
        <taxon>eudicotyledons</taxon>
        <taxon>Gunneridae</taxon>
        <taxon>Pentapetalae</taxon>
        <taxon>rosids</taxon>
        <taxon>fabids</taxon>
        <taxon>Malpighiales</taxon>
        <taxon>Euphorbiaceae</taxon>
        <taxon>Crotonoideae</taxon>
        <taxon>Micrandreae</taxon>
        <taxon>Hevea</taxon>
    </lineage>
</organism>
<evidence type="ECO:0000313" key="1">
    <source>
        <dbReference type="EMBL" id="KAF2298543.1"/>
    </source>
</evidence>
<protein>
    <recommendedName>
        <fullName evidence="3">TMV resistance protein N-like</fullName>
    </recommendedName>
</protein>
<proteinExistence type="predicted"/>
<accession>A0A6A6LEM7</accession>
<reference evidence="1 2" key="1">
    <citation type="journal article" date="2020" name="Mol. Plant">
        <title>The Chromosome-Based Rubber Tree Genome Provides New Insights into Spurge Genome Evolution and Rubber Biosynthesis.</title>
        <authorList>
            <person name="Liu J."/>
            <person name="Shi C."/>
            <person name="Shi C.C."/>
            <person name="Li W."/>
            <person name="Zhang Q.J."/>
            <person name="Zhang Y."/>
            <person name="Li K."/>
            <person name="Lu H.F."/>
            <person name="Shi C."/>
            <person name="Zhu S.T."/>
            <person name="Xiao Z.Y."/>
            <person name="Nan H."/>
            <person name="Yue Y."/>
            <person name="Zhu X.G."/>
            <person name="Wu Y."/>
            <person name="Hong X.N."/>
            <person name="Fan G.Y."/>
            <person name="Tong Y."/>
            <person name="Zhang D."/>
            <person name="Mao C.L."/>
            <person name="Liu Y.L."/>
            <person name="Hao S.J."/>
            <person name="Liu W.Q."/>
            <person name="Lv M.Q."/>
            <person name="Zhang H.B."/>
            <person name="Liu Y."/>
            <person name="Hu-Tang G.R."/>
            <person name="Wang J.P."/>
            <person name="Wang J.H."/>
            <person name="Sun Y.H."/>
            <person name="Ni S.B."/>
            <person name="Chen W.B."/>
            <person name="Zhang X.C."/>
            <person name="Jiao Y.N."/>
            <person name="Eichler E.E."/>
            <person name="Li G.H."/>
            <person name="Liu X."/>
            <person name="Gao L.Z."/>
        </authorList>
    </citation>
    <scope>NUCLEOTIDE SEQUENCE [LARGE SCALE GENOMIC DNA]</scope>
    <source>
        <strain evidence="2">cv. GT1</strain>
        <tissue evidence="1">Leaf</tissue>
    </source>
</reference>